<protein>
    <submittedName>
        <fullName evidence="1">Uncharacterized protein</fullName>
    </submittedName>
</protein>
<keyword evidence="2" id="KW-1185">Reference proteome</keyword>
<organism evidence="1 2">
    <name type="scientific">Panaeolus cyanescens</name>
    <dbReference type="NCBI Taxonomy" id="181874"/>
    <lineage>
        <taxon>Eukaryota</taxon>
        <taxon>Fungi</taxon>
        <taxon>Dikarya</taxon>
        <taxon>Basidiomycota</taxon>
        <taxon>Agaricomycotina</taxon>
        <taxon>Agaricomycetes</taxon>
        <taxon>Agaricomycetidae</taxon>
        <taxon>Agaricales</taxon>
        <taxon>Agaricineae</taxon>
        <taxon>Galeropsidaceae</taxon>
        <taxon>Panaeolus</taxon>
    </lineage>
</organism>
<proteinExistence type="predicted"/>
<gene>
    <name evidence="1" type="ORF">CVT24_010277</name>
</gene>
<accession>A0A409W8Y1</accession>
<dbReference type="EMBL" id="NHTK01005711">
    <property type="protein sequence ID" value="PPQ74976.1"/>
    <property type="molecule type" value="Genomic_DNA"/>
</dbReference>
<dbReference type="InParanoid" id="A0A409W8Y1"/>
<reference evidence="1 2" key="1">
    <citation type="journal article" date="2018" name="Evol. Lett.">
        <title>Horizontal gene cluster transfer increased hallucinogenic mushroom diversity.</title>
        <authorList>
            <person name="Reynolds H.T."/>
            <person name="Vijayakumar V."/>
            <person name="Gluck-Thaler E."/>
            <person name="Korotkin H.B."/>
            <person name="Matheny P.B."/>
            <person name="Slot J.C."/>
        </authorList>
    </citation>
    <scope>NUCLEOTIDE SEQUENCE [LARGE SCALE GENOMIC DNA]</scope>
    <source>
        <strain evidence="1 2">2629</strain>
    </source>
</reference>
<dbReference type="AlphaFoldDB" id="A0A409W8Y1"/>
<dbReference type="OrthoDB" id="3038990at2759"/>
<evidence type="ECO:0000313" key="1">
    <source>
        <dbReference type="EMBL" id="PPQ74976.1"/>
    </source>
</evidence>
<evidence type="ECO:0000313" key="2">
    <source>
        <dbReference type="Proteomes" id="UP000284842"/>
    </source>
</evidence>
<feature type="non-terminal residue" evidence="1">
    <location>
        <position position="70"/>
    </location>
</feature>
<name>A0A409W8Y1_9AGAR</name>
<dbReference type="Proteomes" id="UP000284842">
    <property type="component" value="Unassembled WGS sequence"/>
</dbReference>
<sequence length="70" mass="7642">MNNATDVDFSRSPNPLTPMAWLSPSLAAQATLRDYVAVAACAVLVWDVLDNLRGDYMLPLDASQHIPARN</sequence>
<comment type="caution">
    <text evidence="1">The sequence shown here is derived from an EMBL/GenBank/DDBJ whole genome shotgun (WGS) entry which is preliminary data.</text>
</comment>